<evidence type="ECO:0000313" key="1">
    <source>
        <dbReference type="EMBL" id="SEB65084.1"/>
    </source>
</evidence>
<dbReference type="AlphaFoldDB" id="A0A1H4L2T3"/>
<reference evidence="2" key="1">
    <citation type="submission" date="2016-10" db="EMBL/GenBank/DDBJ databases">
        <authorList>
            <person name="Varghese N."/>
            <person name="Submissions S."/>
        </authorList>
    </citation>
    <scope>NUCLEOTIDE SEQUENCE [LARGE SCALE GENOMIC DNA]</scope>
    <source>
        <strain evidence="2">DSM 44234</strain>
    </source>
</reference>
<keyword evidence="2" id="KW-1185">Reference proteome</keyword>
<organism evidence="1 2">
    <name type="scientific">Tsukamurella tyrosinosolvens</name>
    <dbReference type="NCBI Taxonomy" id="57704"/>
    <lineage>
        <taxon>Bacteria</taxon>
        <taxon>Bacillati</taxon>
        <taxon>Actinomycetota</taxon>
        <taxon>Actinomycetes</taxon>
        <taxon>Mycobacteriales</taxon>
        <taxon>Tsukamurellaceae</taxon>
        <taxon>Tsukamurella</taxon>
    </lineage>
</organism>
<proteinExistence type="predicted"/>
<dbReference type="EMBL" id="FNSA01000003">
    <property type="protein sequence ID" value="SEB65084.1"/>
    <property type="molecule type" value="Genomic_DNA"/>
</dbReference>
<dbReference type="Proteomes" id="UP000182241">
    <property type="component" value="Unassembled WGS sequence"/>
</dbReference>
<evidence type="ECO:0000313" key="2">
    <source>
        <dbReference type="Proteomes" id="UP000182241"/>
    </source>
</evidence>
<protein>
    <submittedName>
        <fullName evidence="1">Uncharacterized protein</fullName>
    </submittedName>
</protein>
<accession>A0A1H4L2T3</accession>
<sequence>MCEYANCCTNTHRVAAACAGARRNPRVRSDTLRVRALDRAPREEYSICNQPFRIKIAPETVVKLHRRTTLLGSKAISRLRNRRLARSLAEDGERLVTASDLRVLRAG</sequence>
<gene>
    <name evidence="1" type="ORF">SAMN04489793_0438</name>
</gene>
<name>A0A1H4L2T3_TSUTY</name>